<sequence>MLGVSPKCVSSTKKRYEETGTVSDRSRSGRPRKLTSRDEKRLENTLHPSIKNSPLILILRVKGLAKKKGLESQTARCKQRLNWRVNDWFRVIFSDESNFEPLIVNQDFIRMSVKQGYRTVKVHPVSEDAFLTKALVYATFIQEELFGLSTSLPWKTTIYHLLNS</sequence>
<gene>
    <name evidence="2" type="ORF">BpHYR1_050371</name>
</gene>
<dbReference type="EMBL" id="REGN01000743">
    <property type="protein sequence ID" value="RNA39518.1"/>
    <property type="molecule type" value="Genomic_DNA"/>
</dbReference>
<protein>
    <recommendedName>
        <fullName evidence="4">Homeodomain-like DNA binding domain-containing transcription factor</fullName>
    </recommendedName>
</protein>
<feature type="region of interest" description="Disordered" evidence="1">
    <location>
        <begin position="1"/>
        <end position="43"/>
    </location>
</feature>
<accession>A0A3M7SVA5</accession>
<dbReference type="OrthoDB" id="4843387at2759"/>
<dbReference type="InterPro" id="IPR009057">
    <property type="entry name" value="Homeodomain-like_sf"/>
</dbReference>
<name>A0A3M7SVA5_BRAPC</name>
<organism evidence="2 3">
    <name type="scientific">Brachionus plicatilis</name>
    <name type="common">Marine rotifer</name>
    <name type="synonym">Brachionus muelleri</name>
    <dbReference type="NCBI Taxonomy" id="10195"/>
    <lineage>
        <taxon>Eukaryota</taxon>
        <taxon>Metazoa</taxon>
        <taxon>Spiralia</taxon>
        <taxon>Gnathifera</taxon>
        <taxon>Rotifera</taxon>
        <taxon>Eurotatoria</taxon>
        <taxon>Monogononta</taxon>
        <taxon>Pseudotrocha</taxon>
        <taxon>Ploima</taxon>
        <taxon>Brachionidae</taxon>
        <taxon>Brachionus</taxon>
    </lineage>
</organism>
<evidence type="ECO:0000313" key="3">
    <source>
        <dbReference type="Proteomes" id="UP000276133"/>
    </source>
</evidence>
<dbReference type="SUPFAM" id="SSF46689">
    <property type="entry name" value="Homeodomain-like"/>
    <property type="match status" value="1"/>
</dbReference>
<evidence type="ECO:0000256" key="1">
    <source>
        <dbReference type="SAM" id="MobiDB-lite"/>
    </source>
</evidence>
<comment type="caution">
    <text evidence="2">The sequence shown here is derived from an EMBL/GenBank/DDBJ whole genome shotgun (WGS) entry which is preliminary data.</text>
</comment>
<dbReference type="Proteomes" id="UP000276133">
    <property type="component" value="Unassembled WGS sequence"/>
</dbReference>
<evidence type="ECO:0008006" key="4">
    <source>
        <dbReference type="Google" id="ProtNLM"/>
    </source>
</evidence>
<reference evidence="2 3" key="1">
    <citation type="journal article" date="2018" name="Sci. Rep.">
        <title>Genomic signatures of local adaptation to the degree of environmental predictability in rotifers.</title>
        <authorList>
            <person name="Franch-Gras L."/>
            <person name="Hahn C."/>
            <person name="Garcia-Roger E.M."/>
            <person name="Carmona M.J."/>
            <person name="Serra M."/>
            <person name="Gomez A."/>
        </authorList>
    </citation>
    <scope>NUCLEOTIDE SEQUENCE [LARGE SCALE GENOMIC DNA]</scope>
    <source>
        <strain evidence="2">HYR1</strain>
    </source>
</reference>
<dbReference type="AlphaFoldDB" id="A0A3M7SVA5"/>
<proteinExistence type="predicted"/>
<keyword evidence="3" id="KW-1185">Reference proteome</keyword>
<evidence type="ECO:0000313" key="2">
    <source>
        <dbReference type="EMBL" id="RNA39518.1"/>
    </source>
</evidence>